<dbReference type="InterPro" id="IPR029056">
    <property type="entry name" value="Ribokinase-like"/>
</dbReference>
<evidence type="ECO:0000256" key="3">
    <source>
        <dbReference type="ARBA" id="ARBA00022777"/>
    </source>
</evidence>
<evidence type="ECO:0000313" key="5">
    <source>
        <dbReference type="EMBL" id="GGB56460.1"/>
    </source>
</evidence>
<reference evidence="6" key="1">
    <citation type="journal article" date="2019" name="Int. J. Syst. Evol. Microbiol.">
        <title>The Global Catalogue of Microorganisms (GCM) 10K type strain sequencing project: providing services to taxonomists for standard genome sequencing and annotation.</title>
        <authorList>
            <consortium name="The Broad Institute Genomics Platform"/>
            <consortium name="The Broad Institute Genome Sequencing Center for Infectious Disease"/>
            <person name="Wu L."/>
            <person name="Ma J."/>
        </authorList>
    </citation>
    <scope>NUCLEOTIDE SEQUENCE [LARGE SCALE GENOMIC DNA]</scope>
    <source>
        <strain evidence="6">CGMCC 1.12851</strain>
    </source>
</reference>
<sequence length="294" mass="30600">MRLVFIGEAMLELTRAGPGWQLGHGGDTLNTAIHIARLGHDTAYLTAIGSDPLSGDMTARWEAEGLDTRLVLAHPSRSTGLYAISTDAAGERSFSYWRDTSAARAMFDLPQSGAALEQAACADVLGFSLITLAVLPPEGRARLIATARSVRERGGQVVFDGNYRARLWSDPAETRRARDAAIMVATIGLPTLEDETALSGERDAGAVAAHWQGLGCDETVVKLGAGGCRLPDGRVIAPGAVLAPVDTSGAGDAFNAGYLAARIDGADCADAARAGHALAGWTIMRPGAIPARAP</sequence>
<dbReference type="InterPro" id="IPR050306">
    <property type="entry name" value="PfkB_Carbo_kinase"/>
</dbReference>
<dbReference type="SUPFAM" id="SSF53613">
    <property type="entry name" value="Ribokinase-like"/>
    <property type="match status" value="1"/>
</dbReference>
<evidence type="ECO:0000256" key="2">
    <source>
        <dbReference type="ARBA" id="ARBA00022679"/>
    </source>
</evidence>
<organism evidence="5 6">
    <name type="scientific">Blastomonas aquatica</name>
    <dbReference type="NCBI Taxonomy" id="1510276"/>
    <lineage>
        <taxon>Bacteria</taxon>
        <taxon>Pseudomonadati</taxon>
        <taxon>Pseudomonadota</taxon>
        <taxon>Alphaproteobacteria</taxon>
        <taxon>Sphingomonadales</taxon>
        <taxon>Sphingomonadaceae</taxon>
        <taxon>Blastomonas</taxon>
    </lineage>
</organism>
<feature type="domain" description="Carbohydrate kinase PfkB" evidence="4">
    <location>
        <begin position="5"/>
        <end position="290"/>
    </location>
</feature>
<dbReference type="EMBL" id="BMGD01000002">
    <property type="protein sequence ID" value="GGB56460.1"/>
    <property type="molecule type" value="Genomic_DNA"/>
</dbReference>
<dbReference type="PANTHER" id="PTHR43085:SF15">
    <property type="entry name" value="2-DEHYDRO-3-DEOXYGLUCONOKINASE"/>
    <property type="match status" value="1"/>
</dbReference>
<keyword evidence="3" id="KW-0418">Kinase</keyword>
<name>A0ABQ1J1L7_9SPHN</name>
<dbReference type="PANTHER" id="PTHR43085">
    <property type="entry name" value="HEXOKINASE FAMILY MEMBER"/>
    <property type="match status" value="1"/>
</dbReference>
<dbReference type="Pfam" id="PF00294">
    <property type="entry name" value="PfkB"/>
    <property type="match status" value="1"/>
</dbReference>
<evidence type="ECO:0000259" key="4">
    <source>
        <dbReference type="Pfam" id="PF00294"/>
    </source>
</evidence>
<dbReference type="Proteomes" id="UP000614261">
    <property type="component" value="Unassembled WGS sequence"/>
</dbReference>
<evidence type="ECO:0000313" key="6">
    <source>
        <dbReference type="Proteomes" id="UP000614261"/>
    </source>
</evidence>
<comment type="similarity">
    <text evidence="1">Belongs to the carbohydrate kinase PfkB family.</text>
</comment>
<comment type="caution">
    <text evidence="5">The sequence shown here is derived from an EMBL/GenBank/DDBJ whole genome shotgun (WGS) entry which is preliminary data.</text>
</comment>
<dbReference type="InterPro" id="IPR011611">
    <property type="entry name" value="PfkB_dom"/>
</dbReference>
<keyword evidence="6" id="KW-1185">Reference proteome</keyword>
<accession>A0ABQ1J1L7</accession>
<protein>
    <submittedName>
        <fullName evidence="5">2-dehydro-3-deoxygluconokinase</fullName>
    </submittedName>
</protein>
<gene>
    <name evidence="5" type="primary">kdgK</name>
    <name evidence="5" type="ORF">GCM10010833_08970</name>
</gene>
<dbReference type="CDD" id="cd01166">
    <property type="entry name" value="KdgK"/>
    <property type="match status" value="1"/>
</dbReference>
<dbReference type="Gene3D" id="3.40.1190.20">
    <property type="match status" value="1"/>
</dbReference>
<proteinExistence type="inferred from homology"/>
<keyword evidence="2" id="KW-0808">Transferase</keyword>
<dbReference type="InterPro" id="IPR002173">
    <property type="entry name" value="Carboh/pur_kinase_PfkB_CS"/>
</dbReference>
<dbReference type="PROSITE" id="PS00584">
    <property type="entry name" value="PFKB_KINASES_2"/>
    <property type="match status" value="1"/>
</dbReference>
<evidence type="ECO:0000256" key="1">
    <source>
        <dbReference type="ARBA" id="ARBA00010688"/>
    </source>
</evidence>